<dbReference type="Gene3D" id="6.10.140.2220">
    <property type="match status" value="1"/>
</dbReference>
<dbReference type="GO" id="GO:0008270">
    <property type="term" value="F:zinc ion binding"/>
    <property type="evidence" value="ECO:0007669"/>
    <property type="project" value="UniProtKB-KW"/>
</dbReference>
<dbReference type="InterPro" id="IPR002893">
    <property type="entry name" value="Znf_MYND"/>
</dbReference>
<evidence type="ECO:0000256" key="2">
    <source>
        <dbReference type="ARBA" id="ARBA00022771"/>
    </source>
</evidence>
<dbReference type="Pfam" id="PF01753">
    <property type="entry name" value="zf-MYND"/>
    <property type="match status" value="1"/>
</dbReference>
<reference evidence="6 7" key="1">
    <citation type="submission" date="2015-04" db="EMBL/GenBank/DDBJ databases">
        <title>Complete genome sequence of Schizopora paradoxa KUC8140, a cosmopolitan wood degrader in East Asia.</title>
        <authorList>
            <consortium name="DOE Joint Genome Institute"/>
            <person name="Min B."/>
            <person name="Park H."/>
            <person name="Jang Y."/>
            <person name="Kim J.-J."/>
            <person name="Kim K.H."/>
            <person name="Pangilinan J."/>
            <person name="Lipzen A."/>
            <person name="Riley R."/>
            <person name="Grigoriev I.V."/>
            <person name="Spatafora J.W."/>
            <person name="Choi I.-G."/>
        </authorList>
    </citation>
    <scope>NUCLEOTIDE SEQUENCE [LARGE SCALE GENOMIC DNA]</scope>
    <source>
        <strain evidence="6 7">KUC8140</strain>
    </source>
</reference>
<dbReference type="Proteomes" id="UP000053477">
    <property type="component" value="Unassembled WGS sequence"/>
</dbReference>
<dbReference type="AlphaFoldDB" id="A0A0H2QX54"/>
<keyword evidence="1" id="KW-0479">Metal-binding</keyword>
<name>A0A0H2QX54_9AGAM</name>
<keyword evidence="2 4" id="KW-0863">Zinc-finger</keyword>
<evidence type="ECO:0000256" key="1">
    <source>
        <dbReference type="ARBA" id="ARBA00022723"/>
    </source>
</evidence>
<evidence type="ECO:0000313" key="7">
    <source>
        <dbReference type="Proteomes" id="UP000053477"/>
    </source>
</evidence>
<gene>
    <name evidence="6" type="ORF">SCHPADRAFT_760466</name>
</gene>
<dbReference type="EMBL" id="KQ086666">
    <property type="protein sequence ID" value="KLO04170.1"/>
    <property type="molecule type" value="Genomic_DNA"/>
</dbReference>
<keyword evidence="3" id="KW-0862">Zinc</keyword>
<dbReference type="OrthoDB" id="2824457at2759"/>
<sequence length="548" mass="61843">MPSVNIQHLFDLWPTCFKWCKQITDAILDDRSDCPTTELMLYFILMVVHMFGEWRGLAENPTASKEYRRLAISLWLHSYDSTEAQHDATEVMIHNLTSSNICTTNGVKGVEVDDFRLSVEEIAKEMQLNEENIMKMVLKRLVRASQHATRFRSETFHTEYHLSAVSMLVNGCGSSAEKFFSAFEDAHGPLIVTNLLGITVKSQPDWGFLDQFVITGLTTLDCTFRSSTSMVTMREIVRSELFDVLINASMGLPANSSWSTLPDVERWRLQRSLIRDILHHRISPLLLFRSTMSAMKDILSRIFGSGTFQSLLKADVGWDKLFRVYNFDIKPHEYLEGQGNPDVHRCANLQCSVTAAKSKSEATGTQVFSCAVCQFATYCSKECQLVGWRLLGHRDDCSKCKKSLERTGLSALDAKALACRAYHHVTGQMALLERRKILGVLVDFTKEIKHEVLKLVTFSDTPPDEEFLPIFPAVSRKGSSKSVPTLAIKVKYLLFDKATSFAFIAPFDEGVMNGTKCSCSPYPTSFPSICRKHKIYPTKLTMPKDVDA</sequence>
<dbReference type="PROSITE" id="PS50865">
    <property type="entry name" value="ZF_MYND_2"/>
    <property type="match status" value="1"/>
</dbReference>
<evidence type="ECO:0000256" key="4">
    <source>
        <dbReference type="PROSITE-ProRule" id="PRU00134"/>
    </source>
</evidence>
<keyword evidence="7" id="KW-1185">Reference proteome</keyword>
<evidence type="ECO:0000313" key="6">
    <source>
        <dbReference type="EMBL" id="KLO04170.1"/>
    </source>
</evidence>
<feature type="domain" description="MYND-type" evidence="5">
    <location>
        <begin position="348"/>
        <end position="397"/>
    </location>
</feature>
<proteinExistence type="predicted"/>
<protein>
    <recommendedName>
        <fullName evidence="5">MYND-type domain-containing protein</fullName>
    </recommendedName>
</protein>
<accession>A0A0H2QX54</accession>
<organism evidence="6 7">
    <name type="scientific">Schizopora paradoxa</name>
    <dbReference type="NCBI Taxonomy" id="27342"/>
    <lineage>
        <taxon>Eukaryota</taxon>
        <taxon>Fungi</taxon>
        <taxon>Dikarya</taxon>
        <taxon>Basidiomycota</taxon>
        <taxon>Agaricomycotina</taxon>
        <taxon>Agaricomycetes</taxon>
        <taxon>Hymenochaetales</taxon>
        <taxon>Schizoporaceae</taxon>
        <taxon>Schizopora</taxon>
    </lineage>
</organism>
<dbReference type="InParanoid" id="A0A0H2QX54"/>
<dbReference type="SUPFAM" id="SSF144232">
    <property type="entry name" value="HIT/MYND zinc finger-like"/>
    <property type="match status" value="1"/>
</dbReference>
<evidence type="ECO:0000256" key="3">
    <source>
        <dbReference type="ARBA" id="ARBA00022833"/>
    </source>
</evidence>
<evidence type="ECO:0000259" key="5">
    <source>
        <dbReference type="PROSITE" id="PS50865"/>
    </source>
</evidence>